<feature type="region of interest" description="Disordered" evidence="8">
    <location>
        <begin position="1"/>
        <end position="40"/>
    </location>
</feature>
<evidence type="ECO:0000256" key="4">
    <source>
        <dbReference type="ARBA" id="ARBA00022898"/>
    </source>
</evidence>
<dbReference type="CDD" id="cd06450">
    <property type="entry name" value="DOPA_deC_like"/>
    <property type="match status" value="1"/>
</dbReference>
<dbReference type="Pfam" id="PF00282">
    <property type="entry name" value="Pyridoxal_deC"/>
    <property type="match status" value="1"/>
</dbReference>
<evidence type="ECO:0000256" key="7">
    <source>
        <dbReference type="RuleBase" id="RU000382"/>
    </source>
</evidence>
<keyword evidence="4 6" id="KW-0663">Pyridoxal phosphate</keyword>
<dbReference type="EMBL" id="JACMRX010000003">
    <property type="protein sequence ID" value="KAF7993477.1"/>
    <property type="molecule type" value="Genomic_DNA"/>
</dbReference>
<feature type="compositionally biased region" description="Polar residues" evidence="8">
    <location>
        <begin position="1"/>
        <end position="29"/>
    </location>
</feature>
<dbReference type="GO" id="GO:0019752">
    <property type="term" value="P:carboxylic acid metabolic process"/>
    <property type="evidence" value="ECO:0007669"/>
    <property type="project" value="InterPro"/>
</dbReference>
<accession>A0A834XVR8</accession>
<evidence type="ECO:0000256" key="5">
    <source>
        <dbReference type="ARBA" id="ARBA00023239"/>
    </source>
</evidence>
<comment type="caution">
    <text evidence="9">The sequence shown here is derived from an EMBL/GenBank/DDBJ whole genome shotgun (WGS) entry which is preliminary data.</text>
</comment>
<dbReference type="SUPFAM" id="SSF53383">
    <property type="entry name" value="PLP-dependent transferases"/>
    <property type="match status" value="1"/>
</dbReference>
<dbReference type="Proteomes" id="UP000639338">
    <property type="component" value="Unassembled WGS sequence"/>
</dbReference>
<feature type="compositionally biased region" description="Basic and acidic residues" evidence="8">
    <location>
        <begin position="30"/>
        <end position="40"/>
    </location>
</feature>
<name>A0A834XVR8_APHGI</name>
<evidence type="ECO:0000256" key="6">
    <source>
        <dbReference type="PIRSR" id="PIRSR602129-50"/>
    </source>
</evidence>
<reference evidence="9 10" key="1">
    <citation type="submission" date="2020-08" db="EMBL/GenBank/DDBJ databases">
        <title>Aphidius gifuensis genome sequencing and assembly.</title>
        <authorList>
            <person name="Du Z."/>
        </authorList>
    </citation>
    <scope>NUCLEOTIDE SEQUENCE [LARGE SCALE GENOMIC DNA]</scope>
    <source>
        <strain evidence="9">YNYX2018</strain>
        <tissue evidence="9">Adults</tissue>
    </source>
</reference>
<protein>
    <recommendedName>
        <fullName evidence="11">Cysteine sulfinic acid decarboxylase</fullName>
    </recommendedName>
</protein>
<sequence>MPTNEGTTFSEILEQTQNCEDFNDALSTNSKEDQKEHSDEDNMMDNLWIKPAQSNASFESTPVKSKHEIFLRNFFEIMLQDAVFDGTSRKTKVVEWIEPENLSSLVNLHLSETGSTHEQLLQLTRNIIKYSVKTGNPRFVNQLFSGLDPYGLAGQWLTDALNPSVYTYEVSPVFSVMEEEILREMRLKIGWNNGDGIFCPGGSMANGYAINLARYNKYPDIKNNGLSGIKRLVVFTSKDAHYSIAKLSAFLGIGTNNVYPIDVDKKGKMCIKNLEKQVCRSIEEGACPFIVSATSGTTVLGAFDSLRDINVICKKYNMWFHVDAAWGGGTLMSNKWKYLVDGIELADSVTWNPHKMLAAPQQCSTFLTRHENILKLAHSANATYLFQKDKFYDTSYDSGDKHIQCGRRADVLKFWFMWKAKGTSGFEQHVDKLFYLSRYFVDLIIKRDGWKLIQLPECLNVCFWYIPKSMRHLDGKELDQQLHKIAPIIKEKMVKKGSMLVTYQPLDDKPNFFRLVIQSSGVTEIDMKFFVEEFENLSDNL</sequence>
<dbReference type="AlphaFoldDB" id="A0A834XVR8"/>
<evidence type="ECO:0000256" key="1">
    <source>
        <dbReference type="ARBA" id="ARBA00001933"/>
    </source>
</evidence>
<keyword evidence="10" id="KW-1185">Reference proteome</keyword>
<dbReference type="GO" id="GO:0005737">
    <property type="term" value="C:cytoplasm"/>
    <property type="evidence" value="ECO:0007669"/>
    <property type="project" value="TreeGrafter"/>
</dbReference>
<dbReference type="InterPro" id="IPR002129">
    <property type="entry name" value="PyrdxlP-dep_de-COase"/>
</dbReference>
<evidence type="ECO:0000313" key="10">
    <source>
        <dbReference type="Proteomes" id="UP000639338"/>
    </source>
</evidence>
<dbReference type="InterPro" id="IPR015424">
    <property type="entry name" value="PyrdxlP-dep_Trfase"/>
</dbReference>
<dbReference type="PANTHER" id="PTHR45677">
    <property type="entry name" value="GLUTAMATE DECARBOXYLASE-RELATED"/>
    <property type="match status" value="1"/>
</dbReference>
<keyword evidence="5 7" id="KW-0456">Lyase</keyword>
<gene>
    <name evidence="9" type="ORF">HCN44_010072</name>
</gene>
<evidence type="ECO:0008006" key="11">
    <source>
        <dbReference type="Google" id="ProtNLM"/>
    </source>
</evidence>
<keyword evidence="3" id="KW-0210">Decarboxylase</keyword>
<comment type="cofactor">
    <cofactor evidence="1 6 7">
        <name>pyridoxal 5'-phosphate</name>
        <dbReference type="ChEBI" id="CHEBI:597326"/>
    </cofactor>
</comment>
<organism evidence="9 10">
    <name type="scientific">Aphidius gifuensis</name>
    <name type="common">Parasitoid wasp</name>
    <dbReference type="NCBI Taxonomy" id="684658"/>
    <lineage>
        <taxon>Eukaryota</taxon>
        <taxon>Metazoa</taxon>
        <taxon>Ecdysozoa</taxon>
        <taxon>Arthropoda</taxon>
        <taxon>Hexapoda</taxon>
        <taxon>Insecta</taxon>
        <taxon>Pterygota</taxon>
        <taxon>Neoptera</taxon>
        <taxon>Endopterygota</taxon>
        <taxon>Hymenoptera</taxon>
        <taxon>Apocrita</taxon>
        <taxon>Ichneumonoidea</taxon>
        <taxon>Braconidae</taxon>
        <taxon>Aphidiinae</taxon>
        <taxon>Aphidius</taxon>
    </lineage>
</organism>
<dbReference type="Gene3D" id="3.90.1150.170">
    <property type="match status" value="1"/>
</dbReference>
<dbReference type="PANTHER" id="PTHR45677:SF12">
    <property type="entry name" value="BLACK, ISOFORM A"/>
    <property type="match status" value="1"/>
</dbReference>
<dbReference type="OrthoDB" id="392571at2759"/>
<feature type="modified residue" description="N6-(pyridoxal phosphate)lysine" evidence="6">
    <location>
        <position position="355"/>
    </location>
</feature>
<dbReference type="InterPro" id="IPR015421">
    <property type="entry name" value="PyrdxlP-dep_Trfase_major"/>
</dbReference>
<dbReference type="GO" id="GO:0016831">
    <property type="term" value="F:carboxy-lyase activity"/>
    <property type="evidence" value="ECO:0007669"/>
    <property type="project" value="UniProtKB-KW"/>
</dbReference>
<dbReference type="Gene3D" id="3.40.640.10">
    <property type="entry name" value="Type I PLP-dependent aspartate aminotransferase-like (Major domain)"/>
    <property type="match status" value="1"/>
</dbReference>
<evidence type="ECO:0000256" key="2">
    <source>
        <dbReference type="ARBA" id="ARBA00009533"/>
    </source>
</evidence>
<comment type="similarity">
    <text evidence="2 7">Belongs to the group II decarboxylase family.</text>
</comment>
<proteinExistence type="inferred from homology"/>
<dbReference type="GO" id="GO:0030170">
    <property type="term" value="F:pyridoxal phosphate binding"/>
    <property type="evidence" value="ECO:0007669"/>
    <property type="project" value="InterPro"/>
</dbReference>
<evidence type="ECO:0000256" key="8">
    <source>
        <dbReference type="SAM" id="MobiDB-lite"/>
    </source>
</evidence>
<evidence type="ECO:0000256" key="3">
    <source>
        <dbReference type="ARBA" id="ARBA00022793"/>
    </source>
</evidence>
<evidence type="ECO:0000313" key="9">
    <source>
        <dbReference type="EMBL" id="KAF7993477.1"/>
    </source>
</evidence>